<evidence type="ECO:0000256" key="8">
    <source>
        <dbReference type="SAM" id="MobiDB-lite"/>
    </source>
</evidence>
<dbReference type="InterPro" id="IPR020568">
    <property type="entry name" value="Ribosomal_Su5_D2-typ_SF"/>
</dbReference>
<keyword evidence="3 6" id="KW-0255">Endonuclease</keyword>
<dbReference type="PANTHER" id="PTHR33992">
    <property type="entry name" value="RIBONUCLEASE P PROTEIN COMPONENT"/>
    <property type="match status" value="1"/>
</dbReference>
<dbReference type="InterPro" id="IPR014721">
    <property type="entry name" value="Ribsml_uS5_D2-typ_fold_subgr"/>
</dbReference>
<dbReference type="AlphaFoldDB" id="A0A1M7A6I1"/>
<dbReference type="Gene3D" id="3.30.230.10">
    <property type="match status" value="1"/>
</dbReference>
<dbReference type="RefSeq" id="WP_073008246.1">
    <property type="nucleotide sequence ID" value="NZ_FRBW01000001.1"/>
</dbReference>
<dbReference type="STRING" id="735517.SAMN05444272_0442"/>
<keyword evidence="4 6" id="KW-0378">Hydrolase</keyword>
<organism evidence="9 10">
    <name type="scientific">Roseibium suaedae</name>
    <dbReference type="NCBI Taxonomy" id="735517"/>
    <lineage>
        <taxon>Bacteria</taxon>
        <taxon>Pseudomonadati</taxon>
        <taxon>Pseudomonadota</taxon>
        <taxon>Alphaproteobacteria</taxon>
        <taxon>Hyphomicrobiales</taxon>
        <taxon>Stappiaceae</taxon>
        <taxon>Roseibium</taxon>
    </lineage>
</organism>
<comment type="function">
    <text evidence="6">RNaseP catalyzes the removal of the 5'-leader sequence from pre-tRNA to produce the mature 5'-terminus. It can also cleave other RNA substrates such as 4.5S RNA. The protein component plays an auxiliary but essential role in vivo by binding to the 5'-leader sequence and broadening the substrate specificity of the ribozyme.</text>
</comment>
<evidence type="ECO:0000256" key="2">
    <source>
        <dbReference type="ARBA" id="ARBA00022722"/>
    </source>
</evidence>
<dbReference type="GO" id="GO:0004526">
    <property type="term" value="F:ribonuclease P activity"/>
    <property type="evidence" value="ECO:0007669"/>
    <property type="project" value="UniProtKB-UniRule"/>
</dbReference>
<evidence type="ECO:0000256" key="1">
    <source>
        <dbReference type="ARBA" id="ARBA00022694"/>
    </source>
</evidence>
<dbReference type="EC" id="3.1.26.5" evidence="6 7"/>
<comment type="catalytic activity">
    <reaction evidence="6">
        <text>Endonucleolytic cleavage of RNA, removing 5'-extranucleotides from tRNA precursor.</text>
        <dbReference type="EC" id="3.1.26.5"/>
    </reaction>
</comment>
<dbReference type="GO" id="GO:0000049">
    <property type="term" value="F:tRNA binding"/>
    <property type="evidence" value="ECO:0007669"/>
    <property type="project" value="UniProtKB-UniRule"/>
</dbReference>
<dbReference type="HAMAP" id="MF_00227">
    <property type="entry name" value="RNase_P"/>
    <property type="match status" value="1"/>
</dbReference>
<dbReference type="SUPFAM" id="SSF54211">
    <property type="entry name" value="Ribosomal protein S5 domain 2-like"/>
    <property type="match status" value="1"/>
</dbReference>
<sequence length="149" mass="16029">MTVKDTQQTPPHMNTLKKRSEFLAVAKGGRVGRCAFVLQGLKRDGSEPPRIGYTVTKKTGNSAVRSRIKRRLRAAVAALAPEDIPIQADFVLVAREAALTAPFENLISDLKSGLPLSLDPKSAQRHRSPRKPKAKAQPGGASAPGRKQG</sequence>
<gene>
    <name evidence="6" type="primary">rnpA</name>
    <name evidence="9" type="ORF">SAMN05444272_0442</name>
</gene>
<evidence type="ECO:0000256" key="5">
    <source>
        <dbReference type="ARBA" id="ARBA00022884"/>
    </source>
</evidence>
<proteinExistence type="inferred from homology"/>
<evidence type="ECO:0000313" key="9">
    <source>
        <dbReference type="EMBL" id="SHL38288.1"/>
    </source>
</evidence>
<evidence type="ECO:0000313" key="10">
    <source>
        <dbReference type="Proteomes" id="UP000186002"/>
    </source>
</evidence>
<feature type="region of interest" description="Disordered" evidence="8">
    <location>
        <begin position="114"/>
        <end position="149"/>
    </location>
</feature>
<accession>A0A1M7A6I1</accession>
<dbReference type="InterPro" id="IPR000100">
    <property type="entry name" value="RNase_P"/>
</dbReference>
<feature type="compositionally biased region" description="Basic residues" evidence="8">
    <location>
        <begin position="123"/>
        <end position="134"/>
    </location>
</feature>
<evidence type="ECO:0000256" key="4">
    <source>
        <dbReference type="ARBA" id="ARBA00022801"/>
    </source>
</evidence>
<dbReference type="GO" id="GO:0030677">
    <property type="term" value="C:ribonuclease P complex"/>
    <property type="evidence" value="ECO:0007669"/>
    <property type="project" value="TreeGrafter"/>
</dbReference>
<dbReference type="NCBIfam" id="TIGR00188">
    <property type="entry name" value="rnpA"/>
    <property type="match status" value="1"/>
</dbReference>
<dbReference type="Proteomes" id="UP000186002">
    <property type="component" value="Unassembled WGS sequence"/>
</dbReference>
<name>A0A1M7A6I1_9HYPH</name>
<dbReference type="GO" id="GO:0001682">
    <property type="term" value="P:tRNA 5'-leader removal"/>
    <property type="evidence" value="ECO:0007669"/>
    <property type="project" value="UniProtKB-UniRule"/>
</dbReference>
<dbReference type="PANTHER" id="PTHR33992:SF1">
    <property type="entry name" value="RIBONUCLEASE P PROTEIN COMPONENT"/>
    <property type="match status" value="1"/>
</dbReference>
<dbReference type="EMBL" id="FRBW01000001">
    <property type="protein sequence ID" value="SHL38288.1"/>
    <property type="molecule type" value="Genomic_DNA"/>
</dbReference>
<keyword evidence="5 6" id="KW-0694">RNA-binding</keyword>
<dbReference type="GO" id="GO:0042781">
    <property type="term" value="F:3'-tRNA processing endoribonuclease activity"/>
    <property type="evidence" value="ECO:0007669"/>
    <property type="project" value="TreeGrafter"/>
</dbReference>
<keyword evidence="2 6" id="KW-0540">Nuclease</keyword>
<comment type="similarity">
    <text evidence="6">Belongs to the RnpA family.</text>
</comment>
<comment type="subunit">
    <text evidence="6">Consists of a catalytic RNA component (M1 or rnpB) and a protein subunit.</text>
</comment>
<reference evidence="9 10" key="1">
    <citation type="submission" date="2016-11" db="EMBL/GenBank/DDBJ databases">
        <authorList>
            <person name="Jaros S."/>
            <person name="Januszkiewicz K."/>
            <person name="Wedrychowicz H."/>
        </authorList>
    </citation>
    <scope>NUCLEOTIDE SEQUENCE [LARGE SCALE GENOMIC DNA]</scope>
    <source>
        <strain evidence="9 10">DSM 22153</strain>
    </source>
</reference>
<keyword evidence="10" id="KW-1185">Reference proteome</keyword>
<dbReference type="Pfam" id="PF00825">
    <property type="entry name" value="Ribonuclease_P"/>
    <property type="match status" value="1"/>
</dbReference>
<evidence type="ECO:0000256" key="6">
    <source>
        <dbReference type="HAMAP-Rule" id="MF_00227"/>
    </source>
</evidence>
<keyword evidence="1 6" id="KW-0819">tRNA processing</keyword>
<protein>
    <recommendedName>
        <fullName evidence="6 7">Ribonuclease P protein component</fullName>
        <shortName evidence="6">RNase P protein</shortName>
        <shortName evidence="6">RNaseP protein</shortName>
        <ecNumber evidence="6 7">3.1.26.5</ecNumber>
    </recommendedName>
    <alternativeName>
        <fullName evidence="6">Protein C5</fullName>
    </alternativeName>
</protein>
<evidence type="ECO:0000256" key="3">
    <source>
        <dbReference type="ARBA" id="ARBA00022759"/>
    </source>
</evidence>
<evidence type="ECO:0000256" key="7">
    <source>
        <dbReference type="NCBIfam" id="TIGR00188"/>
    </source>
</evidence>